<dbReference type="Proteomes" id="UP000747542">
    <property type="component" value="Unassembled WGS sequence"/>
</dbReference>
<dbReference type="GO" id="GO:0007165">
    <property type="term" value="P:signal transduction"/>
    <property type="evidence" value="ECO:0007669"/>
    <property type="project" value="UniProtKB-KW"/>
</dbReference>
<keyword evidence="3 9" id="KW-0812">Transmembrane</keyword>
<evidence type="ECO:0000256" key="4">
    <source>
        <dbReference type="ARBA" id="ARBA00022725"/>
    </source>
</evidence>
<evidence type="ECO:0000256" key="8">
    <source>
        <dbReference type="ARBA" id="ARBA00023224"/>
    </source>
</evidence>
<keyword evidence="8" id="KW-0807">Transducer</keyword>
<reference evidence="10" key="1">
    <citation type="journal article" date="2021" name="Sci. Adv.">
        <title>The American lobster genome reveals insights on longevity, neural, and immune adaptations.</title>
        <authorList>
            <person name="Polinski J.M."/>
            <person name="Zimin A.V."/>
            <person name="Clark K.F."/>
            <person name="Kohn A.B."/>
            <person name="Sadowski N."/>
            <person name="Timp W."/>
            <person name="Ptitsyn A."/>
            <person name="Khanna P."/>
            <person name="Romanova D.Y."/>
            <person name="Williams P."/>
            <person name="Greenwood S.J."/>
            <person name="Moroz L.L."/>
            <person name="Walt D.R."/>
            <person name="Bodnar A.G."/>
        </authorList>
    </citation>
    <scope>NUCLEOTIDE SEQUENCE</scope>
    <source>
        <strain evidence="10">GMGI-L3</strain>
    </source>
</reference>
<evidence type="ECO:0000256" key="3">
    <source>
        <dbReference type="ARBA" id="ARBA00022692"/>
    </source>
</evidence>
<feature type="transmembrane region" description="Helical" evidence="9">
    <location>
        <begin position="156"/>
        <end position="179"/>
    </location>
</feature>
<evidence type="ECO:0000313" key="10">
    <source>
        <dbReference type="EMBL" id="KAG7161476.1"/>
    </source>
</evidence>
<comment type="subcellular location">
    <subcellularLocation>
        <location evidence="1">Membrane</location>
        <topology evidence="1">Multi-pass membrane protein</topology>
    </subcellularLocation>
</comment>
<feature type="transmembrane region" description="Helical" evidence="9">
    <location>
        <begin position="115"/>
        <end position="135"/>
    </location>
</feature>
<evidence type="ECO:0000256" key="2">
    <source>
        <dbReference type="ARBA" id="ARBA00022606"/>
    </source>
</evidence>
<dbReference type="GO" id="GO:0005549">
    <property type="term" value="F:odorant binding"/>
    <property type="evidence" value="ECO:0007669"/>
    <property type="project" value="InterPro"/>
</dbReference>
<keyword evidence="6 9" id="KW-0472">Membrane</keyword>
<keyword evidence="5 9" id="KW-1133">Transmembrane helix</keyword>
<feature type="transmembrane region" description="Helical" evidence="9">
    <location>
        <begin position="199"/>
        <end position="219"/>
    </location>
</feature>
<organism evidence="10 11">
    <name type="scientific">Homarus americanus</name>
    <name type="common">American lobster</name>
    <dbReference type="NCBI Taxonomy" id="6706"/>
    <lineage>
        <taxon>Eukaryota</taxon>
        <taxon>Metazoa</taxon>
        <taxon>Ecdysozoa</taxon>
        <taxon>Arthropoda</taxon>
        <taxon>Crustacea</taxon>
        <taxon>Multicrustacea</taxon>
        <taxon>Malacostraca</taxon>
        <taxon>Eumalacostraca</taxon>
        <taxon>Eucarida</taxon>
        <taxon>Decapoda</taxon>
        <taxon>Pleocyemata</taxon>
        <taxon>Astacidea</taxon>
        <taxon>Nephropoidea</taxon>
        <taxon>Nephropidae</taxon>
        <taxon>Homarus</taxon>
    </lineage>
</organism>
<sequence>MAPPAPSSRIESDLRWLLRMARISGYWPLRETKNPKVKEDDGRPRVDWESKGWREEEETEVFPGPRQEMSWISYPPYLMICTLILFTWSIGYHSYNTMNLIFSGNKTTSEMLVSVPWLGCVVVPWAAGSVAVFLEEWRHLEYRLCRHAPCAPTSRCATVILLVYFGMSTAGNAVLTYQFFEKPSSSTYYGNLTSPPWSWVGYVVQIFGGIPTWASFLVCETFHIITAHHLSTYYTSLNTQLVALISNWRLREGSGWTVRWGSKSMTDTSVAGSRKISQGAATHHMLGRLTLEPNQGDSLQQESTVLDAANHLQEQNHLQDIRVLWDLYEKVNDLLDKFNALFSPIVLANLASFILMICTLLNPVLKVRQGHVQLSLSGVYQPHLDTLLAQISASEARGISAWGYFYVRKETLLTITSVIASYMGAQPASPSNFSQATINPSLNSQP</sequence>
<evidence type="ECO:0000256" key="1">
    <source>
        <dbReference type="ARBA" id="ARBA00004141"/>
    </source>
</evidence>
<dbReference type="GO" id="GO:0016020">
    <property type="term" value="C:membrane"/>
    <property type="evidence" value="ECO:0007669"/>
    <property type="project" value="UniProtKB-SubCell"/>
</dbReference>
<keyword evidence="7 10" id="KW-0675">Receptor</keyword>
<proteinExistence type="predicted"/>
<feature type="transmembrane region" description="Helical" evidence="9">
    <location>
        <begin position="76"/>
        <end position="95"/>
    </location>
</feature>
<dbReference type="GO" id="GO:0004984">
    <property type="term" value="F:olfactory receptor activity"/>
    <property type="evidence" value="ECO:0007669"/>
    <property type="project" value="InterPro"/>
</dbReference>
<feature type="non-terminal residue" evidence="10">
    <location>
        <position position="446"/>
    </location>
</feature>
<keyword evidence="11" id="KW-1185">Reference proteome</keyword>
<accession>A0A8J5JP97</accession>
<keyword evidence="2" id="KW-0716">Sensory transduction</keyword>
<evidence type="ECO:0000313" key="11">
    <source>
        <dbReference type="Proteomes" id="UP000747542"/>
    </source>
</evidence>
<gene>
    <name evidence="10" type="ORF">Hamer_G022844</name>
</gene>
<evidence type="ECO:0000256" key="5">
    <source>
        <dbReference type="ARBA" id="ARBA00022989"/>
    </source>
</evidence>
<protein>
    <submittedName>
        <fullName evidence="10">Putative 7tm Odorant receptor-containing protein</fullName>
    </submittedName>
</protein>
<feature type="transmembrane region" description="Helical" evidence="9">
    <location>
        <begin position="341"/>
        <end position="365"/>
    </location>
</feature>
<comment type="caution">
    <text evidence="10">The sequence shown here is derived from an EMBL/GenBank/DDBJ whole genome shotgun (WGS) entry which is preliminary data.</text>
</comment>
<evidence type="ECO:0000256" key="6">
    <source>
        <dbReference type="ARBA" id="ARBA00023136"/>
    </source>
</evidence>
<evidence type="ECO:0000256" key="9">
    <source>
        <dbReference type="SAM" id="Phobius"/>
    </source>
</evidence>
<dbReference type="EMBL" id="JAHLQT010029263">
    <property type="protein sequence ID" value="KAG7161476.1"/>
    <property type="molecule type" value="Genomic_DNA"/>
</dbReference>
<name>A0A8J5JP97_HOMAM</name>
<dbReference type="AlphaFoldDB" id="A0A8J5JP97"/>
<evidence type="ECO:0000256" key="7">
    <source>
        <dbReference type="ARBA" id="ARBA00023170"/>
    </source>
</evidence>
<dbReference type="InterPro" id="IPR004117">
    <property type="entry name" value="7tm6_olfct_rcpt"/>
</dbReference>
<keyword evidence="4" id="KW-0552">Olfaction</keyword>
<dbReference type="Pfam" id="PF02949">
    <property type="entry name" value="7tm_6"/>
    <property type="match status" value="1"/>
</dbReference>